<dbReference type="InterPro" id="IPR019109">
    <property type="entry name" value="MamF_MmsF"/>
</dbReference>
<keyword evidence="4 5" id="KW-0472">Membrane</keyword>
<dbReference type="PANTHER" id="PTHR36460">
    <property type="entry name" value="UPF0132 DOMAIN PROTEIN (AFU_ORTHOLOGUE AFUA_3G10255)"/>
    <property type="match status" value="1"/>
</dbReference>
<proteinExistence type="predicted"/>
<keyword evidence="2 5" id="KW-0812">Transmembrane</keyword>
<gene>
    <name evidence="6" type="ORF">NDK47_25150</name>
</gene>
<evidence type="ECO:0000256" key="5">
    <source>
        <dbReference type="SAM" id="Phobius"/>
    </source>
</evidence>
<keyword evidence="3 5" id="KW-1133">Transmembrane helix</keyword>
<dbReference type="EMBL" id="CP098755">
    <property type="protein sequence ID" value="USG65355.1"/>
    <property type="molecule type" value="Genomic_DNA"/>
</dbReference>
<evidence type="ECO:0000256" key="3">
    <source>
        <dbReference type="ARBA" id="ARBA00022989"/>
    </source>
</evidence>
<protein>
    <submittedName>
        <fullName evidence="6">DUF4870 domain-containing protein</fullName>
    </submittedName>
</protein>
<dbReference type="Proteomes" id="UP001056500">
    <property type="component" value="Chromosome"/>
</dbReference>
<evidence type="ECO:0000313" key="6">
    <source>
        <dbReference type="EMBL" id="USG65355.1"/>
    </source>
</evidence>
<evidence type="ECO:0000256" key="1">
    <source>
        <dbReference type="ARBA" id="ARBA00004141"/>
    </source>
</evidence>
<accession>A0ABY4WDV6</accession>
<feature type="transmembrane region" description="Helical" evidence="5">
    <location>
        <begin position="20"/>
        <end position="42"/>
    </location>
</feature>
<dbReference type="RefSeq" id="WP_251872448.1">
    <property type="nucleotide sequence ID" value="NZ_CP098755.1"/>
</dbReference>
<keyword evidence="7" id="KW-1185">Reference proteome</keyword>
<comment type="subcellular location">
    <subcellularLocation>
        <location evidence="1">Membrane</location>
        <topology evidence="1">Multi-pass membrane protein</topology>
    </subcellularLocation>
</comment>
<reference evidence="6" key="1">
    <citation type="submission" date="2022-06" db="EMBL/GenBank/DDBJ databases">
        <title>Genome sequencing of Brevibacillus sp. BB3-R1.</title>
        <authorList>
            <person name="Heo J."/>
            <person name="Lee D."/>
            <person name="Won M."/>
            <person name="Han B.-H."/>
            <person name="Hong S.-B."/>
            <person name="Kwon S.-W."/>
        </authorList>
    </citation>
    <scope>NUCLEOTIDE SEQUENCE</scope>
    <source>
        <strain evidence="6">BB3-R1</strain>
    </source>
</reference>
<sequence>MDQKNKDMREKPVTTSTGLMSNIAGLLCYLVGFVTGIVFLVIEKENRFVRFHAMQSTFVFGALFILNLILGFLPIIGWFISLLIGPITLILWVVLMYKAYQGEYFKLPFVGDLAEQQLK</sequence>
<organism evidence="6 7">
    <name type="scientific">Brevibacillus ruminantium</name>
    <dbReference type="NCBI Taxonomy" id="2950604"/>
    <lineage>
        <taxon>Bacteria</taxon>
        <taxon>Bacillati</taxon>
        <taxon>Bacillota</taxon>
        <taxon>Bacilli</taxon>
        <taxon>Bacillales</taxon>
        <taxon>Paenibacillaceae</taxon>
        <taxon>Brevibacillus</taxon>
    </lineage>
</organism>
<dbReference type="Pfam" id="PF09685">
    <property type="entry name" value="MamF_MmsF"/>
    <property type="match status" value="1"/>
</dbReference>
<name>A0ABY4WDV6_9BACL</name>
<feature type="transmembrane region" description="Helical" evidence="5">
    <location>
        <begin position="75"/>
        <end position="97"/>
    </location>
</feature>
<evidence type="ECO:0000256" key="4">
    <source>
        <dbReference type="ARBA" id="ARBA00023136"/>
    </source>
</evidence>
<dbReference type="PANTHER" id="PTHR36460:SF1">
    <property type="entry name" value="UPF0132 DOMAIN PROTEIN (AFU_ORTHOLOGUE AFUA_3G10255)"/>
    <property type="match status" value="1"/>
</dbReference>
<feature type="transmembrane region" description="Helical" evidence="5">
    <location>
        <begin position="49"/>
        <end position="69"/>
    </location>
</feature>
<evidence type="ECO:0000256" key="2">
    <source>
        <dbReference type="ARBA" id="ARBA00022692"/>
    </source>
</evidence>
<evidence type="ECO:0000313" key="7">
    <source>
        <dbReference type="Proteomes" id="UP001056500"/>
    </source>
</evidence>